<dbReference type="GO" id="GO:0016740">
    <property type="term" value="F:transferase activity"/>
    <property type="evidence" value="ECO:0007669"/>
    <property type="project" value="UniProtKB-KW"/>
</dbReference>
<feature type="compositionally biased region" description="Polar residues" evidence="1">
    <location>
        <begin position="312"/>
        <end position="325"/>
    </location>
</feature>
<evidence type="ECO:0000313" key="2">
    <source>
        <dbReference type="EMBL" id="UOE18535.1"/>
    </source>
</evidence>
<dbReference type="RefSeq" id="WP_068688091.1">
    <property type="nucleotide sequence ID" value="NZ_CP063196.1"/>
</dbReference>
<dbReference type="AlphaFoldDB" id="A0A399FZ76"/>
<dbReference type="Proteomes" id="UP000265719">
    <property type="component" value="Chromosome"/>
</dbReference>
<feature type="compositionally biased region" description="Low complexity" evidence="1">
    <location>
        <begin position="351"/>
        <end position="361"/>
    </location>
</feature>
<sequence length="375" mass="42262">MDNGAHSYTSFWRELNEKVQEHARRRGTSPRSELHQWVLQRVMVRLFDTQPDDWVVKGGQTLLARWPDARSTGDVDLVSAEETTSDTLVNRYNHALSRDYGDYLTFVPDEIDRGIMGTGKAARMRHIAYFGDMRLMEVQTDAVPPDSRPKWKGLEQVPFPEQIHGSGTEQENPDLRILSAHDALLHKITGIFMKTWRGEAPVRSQDLVDTLFLADRLALDGPEAHAMLQKEIAYQHSQHDRLAIPDRFEVPNPAWREGFAQHAESTPGLPYKTLDQAVPAAQRFLDPLLAAEPPQADWDPQRRQWVERSAQDSRGTTARQEQNRLTALDHPRGAAPDIGAFLSGQKGRSTPSRGPRQTPGQGQDGPRRRGPRSGA</sequence>
<evidence type="ECO:0000256" key="1">
    <source>
        <dbReference type="SAM" id="MobiDB-lite"/>
    </source>
</evidence>
<organism evidence="2 3">
    <name type="scientific">Thermobifida halotolerans</name>
    <dbReference type="NCBI Taxonomy" id="483545"/>
    <lineage>
        <taxon>Bacteria</taxon>
        <taxon>Bacillati</taxon>
        <taxon>Actinomycetota</taxon>
        <taxon>Actinomycetes</taxon>
        <taxon>Streptosporangiales</taxon>
        <taxon>Nocardiopsidaceae</taxon>
        <taxon>Thermobifida</taxon>
    </lineage>
</organism>
<gene>
    <name evidence="2" type="ORF">NI17_017145</name>
</gene>
<dbReference type="EMBL" id="CP063196">
    <property type="protein sequence ID" value="UOE18535.1"/>
    <property type="molecule type" value="Genomic_DNA"/>
</dbReference>
<feature type="compositionally biased region" description="Basic and acidic residues" evidence="1">
    <location>
        <begin position="299"/>
        <end position="311"/>
    </location>
</feature>
<dbReference type="KEGG" id="thao:NI17_017145"/>
<keyword evidence="2" id="KW-0808">Transferase</keyword>
<accession>A0A399FZ76</accession>
<keyword evidence="3" id="KW-1185">Reference proteome</keyword>
<name>A0A399FZ76_9ACTN</name>
<feature type="region of interest" description="Disordered" evidence="1">
    <location>
        <begin position="292"/>
        <end position="375"/>
    </location>
</feature>
<proteinExistence type="predicted"/>
<protein>
    <submittedName>
        <fullName evidence="2">Nucleotidyl transferase AbiEii/AbiGii toxin family protein</fullName>
    </submittedName>
</protein>
<reference evidence="2" key="1">
    <citation type="submission" date="2020-10" db="EMBL/GenBank/DDBJ databases">
        <title>De novo genome project of the cellulose decomposer Thermobifida halotolerans type strain.</title>
        <authorList>
            <person name="Nagy I."/>
            <person name="Horvath B."/>
            <person name="Kukolya J."/>
            <person name="Nagy I."/>
            <person name="Orsini M."/>
        </authorList>
    </citation>
    <scope>NUCLEOTIDE SEQUENCE</scope>
    <source>
        <strain evidence="2">DSM 44931</strain>
    </source>
</reference>
<evidence type="ECO:0000313" key="3">
    <source>
        <dbReference type="Proteomes" id="UP000265719"/>
    </source>
</evidence>
<dbReference type="OrthoDB" id="4084402at2"/>